<evidence type="ECO:0000313" key="1">
    <source>
        <dbReference type="EMBL" id="RNA05502.1"/>
    </source>
</evidence>
<proteinExistence type="predicted"/>
<comment type="caution">
    <text evidence="1">The sequence shown here is derived from an EMBL/GenBank/DDBJ whole genome shotgun (WGS) entry which is preliminary data.</text>
</comment>
<accession>A0A3M7Q2T3</accession>
<dbReference type="EMBL" id="REGN01007697">
    <property type="protein sequence ID" value="RNA05502.1"/>
    <property type="molecule type" value="Genomic_DNA"/>
</dbReference>
<dbReference type="Proteomes" id="UP000276133">
    <property type="component" value="Unassembled WGS sequence"/>
</dbReference>
<gene>
    <name evidence="1" type="ORF">BpHYR1_033726</name>
</gene>
<organism evidence="1 2">
    <name type="scientific">Brachionus plicatilis</name>
    <name type="common">Marine rotifer</name>
    <name type="synonym">Brachionus muelleri</name>
    <dbReference type="NCBI Taxonomy" id="10195"/>
    <lineage>
        <taxon>Eukaryota</taxon>
        <taxon>Metazoa</taxon>
        <taxon>Spiralia</taxon>
        <taxon>Gnathifera</taxon>
        <taxon>Rotifera</taxon>
        <taxon>Eurotatoria</taxon>
        <taxon>Monogononta</taxon>
        <taxon>Pseudotrocha</taxon>
        <taxon>Ploima</taxon>
        <taxon>Brachionidae</taxon>
        <taxon>Brachionus</taxon>
    </lineage>
</organism>
<evidence type="ECO:0000313" key="2">
    <source>
        <dbReference type="Proteomes" id="UP000276133"/>
    </source>
</evidence>
<reference evidence="1 2" key="1">
    <citation type="journal article" date="2018" name="Sci. Rep.">
        <title>Genomic signatures of local adaptation to the degree of environmental predictability in rotifers.</title>
        <authorList>
            <person name="Franch-Gras L."/>
            <person name="Hahn C."/>
            <person name="Garcia-Roger E.M."/>
            <person name="Carmona M.J."/>
            <person name="Serra M."/>
            <person name="Gomez A."/>
        </authorList>
    </citation>
    <scope>NUCLEOTIDE SEQUENCE [LARGE SCALE GENOMIC DNA]</scope>
    <source>
        <strain evidence="1">HYR1</strain>
    </source>
</reference>
<dbReference type="AlphaFoldDB" id="A0A3M7Q2T3"/>
<protein>
    <submittedName>
        <fullName evidence="1">Uncharacterized protein</fullName>
    </submittedName>
</protein>
<name>A0A3M7Q2T3_BRAPC</name>
<keyword evidence="2" id="KW-1185">Reference proteome</keyword>
<sequence>MIKYRYRSSTKKKKDLILRITKDDIFVSFYYSGITNRDGDGCKIIKIKYSKIAFDYRFRENNRINQGIQFNYLDT</sequence>